<feature type="region of interest" description="Disordered" evidence="1">
    <location>
        <begin position="375"/>
        <end position="414"/>
    </location>
</feature>
<sequence length="971" mass="108149">MAKQLHRGDGPVGRARTLSVSIMNANPQLGAWQAAGTAIAQAPNLEEIRSVELGGTNISFNTQGHSARFAVQNHDGEWALATSTTNRPVFTNPVFTKASFTENATPEEVISPRRDPTTLEESHRLSRQRRQSLYERHKGGKKENWGRTIIHGFKAFWKFFKTPSGFLLTIYFLNIIAWGAMLFFLLLNAAPAMNHPSANDINSPRKKWLEIDSQILNALFCITGFGLAPWRFRDLFFFIRATFFKNQDSMKRLAEQNKSWFRPPPTYTDQNDLEMASTSKTDGAVHIVTFTGDQAPPTPLWKLGFVIWMMVLNTILQAILCYYMWAYNRINRPTWATGTFIALGCCVAMLAGTHQAGPSKNRRLRDLNGVISNDDDHLSNGRLPDSSDSRAPLRAQISGHDSHRNDSSMLSSDHSFVPSAETLFSESMRSQPETSEAPSIPLSFISLLDDTRALSLNSVLDPDKGLLAAAESSNTEIGTDSDGGMREGGDDPIHLRLLSQLSAQYLFEGFFKHFNPLVGLLDPQLYTFSYTREKSPLLLSTILAISARVFQPESYTAVQKHSDTLLAQVLLTCDAAIENIWAIVADYPQVNLARQQRDQERLWLALGNLDRSSSLFTGRPVAMEMINKEIGARGWLSVETWAYPQGDSKVVATFELTQMSCPVLDAIVDLREAQDPSSASRSFQSFRKAMEAFNVAVTEWGQYWSSKFLELPDSEPFQSHLILFFQDYTRLYFNSVLLHRLLLIEKSDISYSGAIEGTMQLCFSCALGVLQHMIKMGHLDILYFVWDTAHLMTGYSAMMVLKLVNQFRHQQLASTRNAFETLAEISDLYSIAARSLHTAEEASVLNATRKARSRNPAEVQARLLGAILARLKTNYKPATPDSNGSSLQASSGTVLTSMEGGYQGEIANAGVEDEGTPHNLFPVPMTGQAESSDLTPCQETDYVADGEFMNSMFTLAGLVSWDEPGIFIESR</sequence>
<dbReference type="PANTHER" id="PTHR35872">
    <property type="entry name" value="INTEGRAL MEMBRANE PROTEIN (AFU_ORTHOLOGUE AFUA_5G07110)"/>
    <property type="match status" value="1"/>
</dbReference>
<comment type="caution">
    <text evidence="3">The sequence shown here is derived from an EMBL/GenBank/DDBJ whole genome shotgun (WGS) entry which is preliminary data.</text>
</comment>
<feature type="transmembrane region" description="Helical" evidence="2">
    <location>
        <begin position="215"/>
        <end position="232"/>
    </location>
</feature>
<feature type="region of interest" description="Disordered" evidence="1">
    <location>
        <begin position="105"/>
        <end position="126"/>
    </location>
</feature>
<keyword evidence="4" id="KW-1185">Reference proteome</keyword>
<feature type="transmembrane region" description="Helical" evidence="2">
    <location>
        <begin position="333"/>
        <end position="353"/>
    </location>
</feature>
<organism evidence="3 4">
    <name type="scientific">Fusarium gaditjirri</name>
    <dbReference type="NCBI Taxonomy" id="282569"/>
    <lineage>
        <taxon>Eukaryota</taxon>
        <taxon>Fungi</taxon>
        <taxon>Dikarya</taxon>
        <taxon>Ascomycota</taxon>
        <taxon>Pezizomycotina</taxon>
        <taxon>Sordariomycetes</taxon>
        <taxon>Hypocreomycetidae</taxon>
        <taxon>Hypocreales</taxon>
        <taxon>Nectriaceae</taxon>
        <taxon>Fusarium</taxon>
        <taxon>Fusarium nisikadoi species complex</taxon>
    </lineage>
</organism>
<accession>A0A8H4WWB6</accession>
<feature type="transmembrane region" description="Helical" evidence="2">
    <location>
        <begin position="305"/>
        <end position="327"/>
    </location>
</feature>
<evidence type="ECO:0008006" key="5">
    <source>
        <dbReference type="Google" id="ProtNLM"/>
    </source>
</evidence>
<dbReference type="EMBL" id="JABFAI010000151">
    <property type="protein sequence ID" value="KAF4952757.1"/>
    <property type="molecule type" value="Genomic_DNA"/>
</dbReference>
<evidence type="ECO:0000256" key="1">
    <source>
        <dbReference type="SAM" id="MobiDB-lite"/>
    </source>
</evidence>
<keyword evidence="2" id="KW-1133">Transmembrane helix</keyword>
<dbReference type="OrthoDB" id="3163292at2759"/>
<keyword evidence="2" id="KW-0472">Membrane</keyword>
<dbReference type="AlphaFoldDB" id="A0A8H4WWB6"/>
<protein>
    <recommendedName>
        <fullName evidence="5">Transcription factor domain-containing protein</fullName>
    </recommendedName>
</protein>
<dbReference type="InterPro" id="IPR021369">
    <property type="entry name" value="DUF2985"/>
</dbReference>
<name>A0A8H4WWB6_9HYPO</name>
<dbReference type="CDD" id="cd12148">
    <property type="entry name" value="fungal_TF_MHR"/>
    <property type="match status" value="1"/>
</dbReference>
<dbReference type="Pfam" id="PF11204">
    <property type="entry name" value="DUF2985"/>
    <property type="match status" value="1"/>
</dbReference>
<gene>
    <name evidence="3" type="ORF">FGADI_6510</name>
</gene>
<feature type="transmembrane region" description="Helical" evidence="2">
    <location>
        <begin position="166"/>
        <end position="187"/>
    </location>
</feature>
<reference evidence="3" key="1">
    <citation type="journal article" date="2020" name="BMC Genomics">
        <title>Correction to: Identification and distribution of gene clusters required for synthesis of sphingolipid metabolism inhibitors in diverse species of the filamentous fungus Fusarium.</title>
        <authorList>
            <person name="Kim H.S."/>
            <person name="Lohmar J.M."/>
            <person name="Busman M."/>
            <person name="Brown D.W."/>
            <person name="Naumann T.A."/>
            <person name="Divon H.H."/>
            <person name="Lysoe E."/>
            <person name="Uhlig S."/>
            <person name="Proctor R.H."/>
        </authorList>
    </citation>
    <scope>NUCLEOTIDE SEQUENCE</scope>
    <source>
        <strain evidence="3">NRRL 45417</strain>
    </source>
</reference>
<evidence type="ECO:0000313" key="4">
    <source>
        <dbReference type="Proteomes" id="UP000604273"/>
    </source>
</evidence>
<evidence type="ECO:0000256" key="2">
    <source>
        <dbReference type="SAM" id="Phobius"/>
    </source>
</evidence>
<feature type="compositionally biased region" description="Basic and acidic residues" evidence="1">
    <location>
        <begin position="110"/>
        <end position="124"/>
    </location>
</feature>
<dbReference type="PANTHER" id="PTHR35872:SF1">
    <property type="entry name" value="ALPHA-L-RHAMNOSIDASE C"/>
    <property type="match status" value="1"/>
</dbReference>
<proteinExistence type="predicted"/>
<evidence type="ECO:0000313" key="3">
    <source>
        <dbReference type="EMBL" id="KAF4952757.1"/>
    </source>
</evidence>
<dbReference type="Proteomes" id="UP000604273">
    <property type="component" value="Unassembled WGS sequence"/>
</dbReference>
<keyword evidence="2" id="KW-0812">Transmembrane</keyword>
<reference evidence="3" key="2">
    <citation type="submission" date="2020-05" db="EMBL/GenBank/DDBJ databases">
        <authorList>
            <person name="Kim H.-S."/>
            <person name="Proctor R.H."/>
            <person name="Brown D.W."/>
        </authorList>
    </citation>
    <scope>NUCLEOTIDE SEQUENCE</scope>
    <source>
        <strain evidence="3">NRRL 45417</strain>
    </source>
</reference>